<dbReference type="InterPro" id="IPR016187">
    <property type="entry name" value="CTDL_fold"/>
</dbReference>
<evidence type="ECO:0000256" key="1">
    <source>
        <dbReference type="SAM" id="Phobius"/>
    </source>
</evidence>
<keyword evidence="1" id="KW-1133">Transmembrane helix</keyword>
<reference evidence="2 3" key="1">
    <citation type="submission" date="2024-11" db="EMBL/GenBank/DDBJ databases">
        <title>Chromosome-level genome assembly of the freshwater bivalve Anodonta woodiana.</title>
        <authorList>
            <person name="Chen X."/>
        </authorList>
    </citation>
    <scope>NUCLEOTIDE SEQUENCE [LARGE SCALE GENOMIC DNA]</scope>
    <source>
        <strain evidence="2">MN2024</strain>
        <tissue evidence="2">Gills</tissue>
    </source>
</reference>
<gene>
    <name evidence="2" type="ORF">ACJMK2_022281</name>
</gene>
<dbReference type="Proteomes" id="UP001634394">
    <property type="component" value="Unassembled WGS sequence"/>
</dbReference>
<dbReference type="AlphaFoldDB" id="A0ABD3TKJ8"/>
<name>A0ABD3TKJ8_SINWO</name>
<evidence type="ECO:0000313" key="2">
    <source>
        <dbReference type="EMBL" id="KAL3836872.1"/>
    </source>
</evidence>
<dbReference type="SUPFAM" id="SSF56436">
    <property type="entry name" value="C-type lectin-like"/>
    <property type="match status" value="1"/>
</dbReference>
<accession>A0ABD3TKJ8</accession>
<sequence>MSVVIFVGSLYVFITPGFSLFIKTNESYTWLESLDACIRINMTLASQKSVLNTSLLSPSENEPYWIQELDITKMFPKENTSNAYNESHSIQINNDYLSYQCTVKENVCCGLQTNNDSDNLVRLRSFSQISSYLYGNITYRIGYVNYTSLLNDNSSTLIRCVLHYNGNIYSDDCSNKRRAICVKDELQTYAVSKLDRGLPRYVQQPSSTTGASTTIIDTTSYHTYNTNISFTTTSSINSFGTEAGQKAENTLYTIIGASVGGIVVLGIVIFVCVVCLFRRRSYDPNQGHRSVHKKRKSDKMDMFDTYSEVADSIARPELSQDPSGDPDKPDIVQYSTPEDALKFAMTTETEECTIYSTIDPNKKMNKSKANTQNRNDVNVYQYLNVVNDANVYDTTNYQNEKVIILEPTYDHFTTESNART</sequence>
<organism evidence="2 3">
    <name type="scientific">Sinanodonta woodiana</name>
    <name type="common">Chinese pond mussel</name>
    <name type="synonym">Anodonta woodiana</name>
    <dbReference type="NCBI Taxonomy" id="1069815"/>
    <lineage>
        <taxon>Eukaryota</taxon>
        <taxon>Metazoa</taxon>
        <taxon>Spiralia</taxon>
        <taxon>Lophotrochozoa</taxon>
        <taxon>Mollusca</taxon>
        <taxon>Bivalvia</taxon>
        <taxon>Autobranchia</taxon>
        <taxon>Heteroconchia</taxon>
        <taxon>Palaeoheterodonta</taxon>
        <taxon>Unionida</taxon>
        <taxon>Unionoidea</taxon>
        <taxon>Unionidae</taxon>
        <taxon>Unioninae</taxon>
        <taxon>Sinanodonta</taxon>
    </lineage>
</organism>
<keyword evidence="1" id="KW-0472">Membrane</keyword>
<feature type="transmembrane region" description="Helical" evidence="1">
    <location>
        <begin position="251"/>
        <end position="277"/>
    </location>
</feature>
<dbReference type="CDD" id="cd12087">
    <property type="entry name" value="TM_EGFR-like"/>
    <property type="match status" value="1"/>
</dbReference>
<comment type="caution">
    <text evidence="2">The sequence shown here is derived from an EMBL/GenBank/DDBJ whole genome shotgun (WGS) entry which is preliminary data.</text>
</comment>
<keyword evidence="1" id="KW-0812">Transmembrane</keyword>
<keyword evidence="3" id="KW-1185">Reference proteome</keyword>
<evidence type="ECO:0000313" key="3">
    <source>
        <dbReference type="Proteomes" id="UP001634394"/>
    </source>
</evidence>
<dbReference type="EMBL" id="JBJQND010000018">
    <property type="protein sequence ID" value="KAL3836872.1"/>
    <property type="molecule type" value="Genomic_DNA"/>
</dbReference>
<protein>
    <submittedName>
        <fullName evidence="2">Uncharacterized protein</fullName>
    </submittedName>
</protein>
<proteinExistence type="predicted"/>